<feature type="compositionally biased region" description="Polar residues" evidence="2">
    <location>
        <begin position="301"/>
        <end position="315"/>
    </location>
</feature>
<organism evidence="4 5">
    <name type="scientific">Penicillium steckii</name>
    <dbReference type="NCBI Taxonomy" id="303698"/>
    <lineage>
        <taxon>Eukaryota</taxon>
        <taxon>Fungi</taxon>
        <taxon>Dikarya</taxon>
        <taxon>Ascomycota</taxon>
        <taxon>Pezizomycotina</taxon>
        <taxon>Eurotiomycetes</taxon>
        <taxon>Eurotiomycetidae</taxon>
        <taxon>Eurotiales</taxon>
        <taxon>Aspergillaceae</taxon>
        <taxon>Penicillium</taxon>
    </lineage>
</organism>
<feature type="compositionally biased region" description="Acidic residues" evidence="2">
    <location>
        <begin position="972"/>
        <end position="981"/>
    </location>
</feature>
<feature type="compositionally biased region" description="Polar residues" evidence="2">
    <location>
        <begin position="234"/>
        <end position="249"/>
    </location>
</feature>
<evidence type="ECO:0000259" key="3">
    <source>
        <dbReference type="Pfam" id="PF10650"/>
    </source>
</evidence>
<evidence type="ECO:0000313" key="5">
    <source>
        <dbReference type="Proteomes" id="UP000191285"/>
    </source>
</evidence>
<feature type="region of interest" description="Disordered" evidence="2">
    <location>
        <begin position="298"/>
        <end position="653"/>
    </location>
</feature>
<feature type="region of interest" description="Disordered" evidence="2">
    <location>
        <begin position="672"/>
        <end position="702"/>
    </location>
</feature>
<feature type="compositionally biased region" description="Polar residues" evidence="2">
    <location>
        <begin position="176"/>
        <end position="188"/>
    </location>
</feature>
<sequence>MSNDQPPPSYGGPSSYPQWTPPYPGMIPPQPNLPPGQYPTNPPHLMNPAAQPFQYGVDPNASALIPPQCAPPDPGLFYPPQFPYMPPFDPSQTMPHHFPPIALPPFGFPPMPVPPPGSSQPIPGASDVQSADASRAPTSQAQTRAPSYTSPLQEEGEIDGEDGSAIPIMKAPKPTNPSGLNQLSSSQNEDLEEGEQLSSRSSSRSSSPYNPPLSVSADADVVNRAIEMQKREVTTATSEESQPSKSATQLRVQAQGALLSLAPHNIRYEELVAEGINPTLLKQLYEEVGIRVSTPKAEKTAASTIASTNPSQVPSRKTPVPRSAQPTEQIEITEAPVPPPSKVRIESKVSATDTPKTTPAAAAAAAAAPPTGSNKPMERKEVIARMLAAKAAARASEPQETPKVTPKNSPPAVSPAATPAKLNGAGVKEKNKAQTELARQRIEQLKKQALMKQEEKSRQLSQTMTVPGQVQDSSVPSEMATPVSAQTPATDSAPDASRTQAVQHPLPVRPPASADASKIPGLLLTGSDQESTLPTNPLVSQDLGIDSTPLSRTSQRKRPRASDFDEAPELPKKPFSYSAAPSDSENRLIIDISEDESLYGDDEGADMDVDSSSEQELPPAPSLTAPKPPLSRNSFRGGMSSSTPQSHDSESLRKRDLQIQAMHRRIAELEQKRKEKLAASRTQSPLPVIDSTPSSEAQSTATGAEILETSSAPVSSSKLAPETCTSVSTLADRPDLINTFCESSIRVLASMDMSQLDRIRSQILRMKEIESGLPELDAEIESSEQRLATCKQEADILLAEITKGKEGRLQLVDELKKLSDEINGLTLEDLDELRRQAEIKEQHLATQATSSANSSAGAEDDVIPSAQPHSSPETAVNVSQAQVNGATEGNGMDDTREVESLSESSSTGSSMDESSDIESSDDSPSVQEELGTSSPLADLPTAPEAASDPSIDHSNVEAPDHALPDRPPSGAEDVDMVDDEHNESQQQEAEQSRRETSAESDDYEPPEPDTGAESPGSAYSPPLSPAPIAILDDPTHSAPEADQPPDEAFLSAPPVPSWESRPLTEVLGAPGSKAPPIDLEPKFTPYISPLKMFEAYRFHPDFLKNVPGGYRSLTYSHDIDTMKMLCPYELAGGVCNDNTCGFQHFRDITPSDDKILVQMGALREGQSEEEKETYRAGLKEIINGMRRDKVKDFTTVANEIAAYRRRVLQDPTRVLHL</sequence>
<feature type="compositionally biased region" description="Polar residues" evidence="2">
    <location>
        <begin position="459"/>
        <end position="476"/>
    </location>
</feature>
<dbReference type="EMBL" id="MLKD01000015">
    <property type="protein sequence ID" value="OQE19552.1"/>
    <property type="molecule type" value="Genomic_DNA"/>
</dbReference>
<dbReference type="InterPro" id="IPR019607">
    <property type="entry name" value="Putative_zinc-finger_domain"/>
</dbReference>
<feature type="compositionally biased region" description="Acidic residues" evidence="2">
    <location>
        <begin position="998"/>
        <end position="1007"/>
    </location>
</feature>
<evidence type="ECO:0000313" key="4">
    <source>
        <dbReference type="EMBL" id="OQE19552.1"/>
    </source>
</evidence>
<evidence type="ECO:0000256" key="2">
    <source>
        <dbReference type="SAM" id="MobiDB-lite"/>
    </source>
</evidence>
<feature type="compositionally biased region" description="Basic and acidic residues" evidence="2">
    <location>
        <begin position="950"/>
        <end position="964"/>
    </location>
</feature>
<dbReference type="GO" id="GO:0000178">
    <property type="term" value="C:exosome (RNase complex)"/>
    <property type="evidence" value="ECO:0007669"/>
    <property type="project" value="TreeGrafter"/>
</dbReference>
<dbReference type="STRING" id="303698.A0A1V6SZX3"/>
<feature type="compositionally biased region" description="Polar residues" evidence="2">
    <location>
        <begin position="127"/>
        <end position="152"/>
    </location>
</feature>
<evidence type="ECO:0000256" key="1">
    <source>
        <dbReference type="SAM" id="Coils"/>
    </source>
</evidence>
<protein>
    <recommendedName>
        <fullName evidence="3">Putative zinc-finger domain-containing protein</fullName>
    </recommendedName>
</protein>
<reference evidence="5" key="1">
    <citation type="journal article" date="2017" name="Nat. Microbiol.">
        <title>Global analysis of biosynthetic gene clusters reveals vast potential of secondary metabolite production in Penicillium species.</title>
        <authorList>
            <person name="Nielsen J.C."/>
            <person name="Grijseels S."/>
            <person name="Prigent S."/>
            <person name="Ji B."/>
            <person name="Dainat J."/>
            <person name="Nielsen K.F."/>
            <person name="Frisvad J.C."/>
            <person name="Workman M."/>
            <person name="Nielsen J."/>
        </authorList>
    </citation>
    <scope>NUCLEOTIDE SEQUENCE [LARGE SCALE GENOMIC DNA]</scope>
    <source>
        <strain evidence="5">IBT 24891</strain>
    </source>
</reference>
<feature type="compositionally biased region" description="Pro residues" evidence="2">
    <location>
        <begin position="97"/>
        <end position="118"/>
    </location>
</feature>
<accession>A0A1V6SZX3</accession>
<feature type="region of interest" description="Disordered" evidence="2">
    <location>
        <begin position="1"/>
        <end position="249"/>
    </location>
</feature>
<feature type="compositionally biased region" description="Pro residues" evidence="2">
    <location>
        <begin position="618"/>
        <end position="629"/>
    </location>
</feature>
<keyword evidence="1" id="KW-0175">Coiled coil</keyword>
<feature type="compositionally biased region" description="Polar residues" evidence="2">
    <location>
        <begin position="526"/>
        <end position="539"/>
    </location>
</feature>
<feature type="compositionally biased region" description="Acidic residues" evidence="2">
    <location>
        <begin position="592"/>
        <end position="613"/>
    </location>
</feature>
<feature type="compositionally biased region" description="Pro residues" evidence="2">
    <location>
        <begin position="19"/>
        <end position="42"/>
    </location>
</feature>
<feature type="compositionally biased region" description="Pro residues" evidence="2">
    <location>
        <begin position="80"/>
        <end position="89"/>
    </location>
</feature>
<dbReference type="GO" id="GO:0005634">
    <property type="term" value="C:nucleus"/>
    <property type="evidence" value="ECO:0007669"/>
    <property type="project" value="TreeGrafter"/>
</dbReference>
<feature type="compositionally biased region" description="Low complexity" evidence="2">
    <location>
        <begin position="901"/>
        <end position="912"/>
    </location>
</feature>
<feature type="compositionally biased region" description="Low complexity" evidence="2">
    <location>
        <begin position="198"/>
        <end position="207"/>
    </location>
</feature>
<feature type="compositionally biased region" description="Basic and acidic residues" evidence="2">
    <location>
        <begin position="427"/>
        <end position="458"/>
    </location>
</feature>
<comment type="caution">
    <text evidence="4">The sequence shown here is derived from an EMBL/GenBank/DDBJ whole genome shotgun (WGS) entry which is preliminary data.</text>
</comment>
<dbReference type="OrthoDB" id="1922977at2759"/>
<dbReference type="InterPro" id="IPR039278">
    <property type="entry name" value="Red1"/>
</dbReference>
<dbReference type="Proteomes" id="UP000191285">
    <property type="component" value="Unassembled WGS sequence"/>
</dbReference>
<dbReference type="Pfam" id="PF10650">
    <property type="entry name" value="zf-C3H1"/>
    <property type="match status" value="1"/>
</dbReference>
<feature type="domain" description="Putative zinc-finger" evidence="3">
    <location>
        <begin position="1125"/>
        <end position="1146"/>
    </location>
</feature>
<feature type="compositionally biased region" description="Low complexity" evidence="2">
    <location>
        <begin position="845"/>
        <end position="857"/>
    </location>
</feature>
<proteinExistence type="predicted"/>
<feature type="compositionally biased region" description="Polar residues" evidence="2">
    <location>
        <begin position="867"/>
        <end position="887"/>
    </location>
</feature>
<feature type="compositionally biased region" description="Polar residues" evidence="2">
    <location>
        <begin position="680"/>
        <end position="702"/>
    </location>
</feature>
<name>A0A1V6SZX3_9EURO</name>
<dbReference type="PANTHER" id="PTHR21563">
    <property type="entry name" value="ZINC FINGER C3H1 DOMAIN-CONTAINING PROTEIN"/>
    <property type="match status" value="1"/>
</dbReference>
<feature type="coiled-coil region" evidence="1">
    <location>
        <begin position="766"/>
        <end position="828"/>
    </location>
</feature>
<gene>
    <name evidence="4" type="ORF">PENSTE_c015G08716</name>
</gene>
<feature type="compositionally biased region" description="Low complexity" evidence="2">
    <location>
        <begin position="384"/>
        <end position="395"/>
    </location>
</feature>
<keyword evidence="5" id="KW-1185">Reference proteome</keyword>
<feature type="compositionally biased region" description="Low complexity" evidence="2">
    <location>
        <begin position="351"/>
        <end position="371"/>
    </location>
</feature>
<feature type="region of interest" description="Disordered" evidence="2">
    <location>
        <begin position="843"/>
        <end position="1073"/>
    </location>
</feature>
<dbReference type="AlphaFoldDB" id="A0A1V6SZX3"/>
<dbReference type="PANTHER" id="PTHR21563:SF3">
    <property type="entry name" value="ZINC FINGER C3H1 DOMAIN-CONTAINING PROTEIN"/>
    <property type="match status" value="1"/>
</dbReference>
<feature type="compositionally biased region" description="Pro residues" evidence="2">
    <location>
        <begin position="1"/>
        <end position="10"/>
    </location>
</feature>